<accession>A0A3L8DSE0</accession>
<evidence type="ECO:0000313" key="2">
    <source>
        <dbReference type="EMBL" id="RLU23337.1"/>
    </source>
</evidence>
<sequence>MDDTSVKIEIIEDMANRSLPTFIKMNTDENVVINEPGVIQESIDTTDKRSPNYTAKQVNSFAAKKTVAQASHYRWACYDMQKEEFEQDQIEQDQIEEDSHSEEVIADDDNSAHSMEETQDSMINSTDSDSDEFDVTLYLCTSLSA</sequence>
<dbReference type="OrthoDB" id="6114058at2759"/>
<gene>
    <name evidence="2" type="ORF">DMN91_003541</name>
</gene>
<organism evidence="2 3">
    <name type="scientific">Ooceraea biroi</name>
    <name type="common">Clonal raider ant</name>
    <name type="synonym">Cerapachys biroi</name>
    <dbReference type="NCBI Taxonomy" id="2015173"/>
    <lineage>
        <taxon>Eukaryota</taxon>
        <taxon>Metazoa</taxon>
        <taxon>Ecdysozoa</taxon>
        <taxon>Arthropoda</taxon>
        <taxon>Hexapoda</taxon>
        <taxon>Insecta</taxon>
        <taxon>Pterygota</taxon>
        <taxon>Neoptera</taxon>
        <taxon>Endopterygota</taxon>
        <taxon>Hymenoptera</taxon>
        <taxon>Apocrita</taxon>
        <taxon>Aculeata</taxon>
        <taxon>Formicoidea</taxon>
        <taxon>Formicidae</taxon>
        <taxon>Dorylinae</taxon>
        <taxon>Ooceraea</taxon>
    </lineage>
</organism>
<comment type="caution">
    <text evidence="2">The sequence shown here is derived from an EMBL/GenBank/DDBJ whole genome shotgun (WGS) entry which is preliminary data.</text>
</comment>
<feature type="region of interest" description="Disordered" evidence="1">
    <location>
        <begin position="86"/>
        <end position="129"/>
    </location>
</feature>
<evidence type="ECO:0000256" key="1">
    <source>
        <dbReference type="SAM" id="MobiDB-lite"/>
    </source>
</evidence>
<feature type="compositionally biased region" description="Acidic residues" evidence="1">
    <location>
        <begin position="86"/>
        <end position="96"/>
    </location>
</feature>
<dbReference type="Proteomes" id="UP000279307">
    <property type="component" value="Chromosome 4"/>
</dbReference>
<dbReference type="AlphaFoldDB" id="A0A3L8DSE0"/>
<reference evidence="2 3" key="1">
    <citation type="journal article" date="2018" name="Genome Res.">
        <title>The genomic architecture and molecular evolution of ant odorant receptors.</title>
        <authorList>
            <person name="McKenzie S.K."/>
            <person name="Kronauer D.J.C."/>
        </authorList>
    </citation>
    <scope>NUCLEOTIDE SEQUENCE [LARGE SCALE GENOMIC DNA]</scope>
    <source>
        <strain evidence="2">Clonal line C1</strain>
    </source>
</reference>
<protein>
    <submittedName>
        <fullName evidence="2">Uncharacterized protein</fullName>
    </submittedName>
</protein>
<evidence type="ECO:0000313" key="3">
    <source>
        <dbReference type="Proteomes" id="UP000279307"/>
    </source>
</evidence>
<dbReference type="EMBL" id="QOIP01000004">
    <property type="protein sequence ID" value="RLU23337.1"/>
    <property type="molecule type" value="Genomic_DNA"/>
</dbReference>
<name>A0A3L8DSE0_OOCBI</name>
<proteinExistence type="predicted"/>